<dbReference type="AlphaFoldDB" id="G0NMP2"/>
<gene>
    <name evidence="2" type="ORF">CAEBREN_08093</name>
</gene>
<dbReference type="EMBL" id="GL379911">
    <property type="protein sequence ID" value="EGT34225.1"/>
    <property type="molecule type" value="Genomic_DNA"/>
</dbReference>
<evidence type="ECO:0000313" key="3">
    <source>
        <dbReference type="Proteomes" id="UP000008068"/>
    </source>
</evidence>
<feature type="region of interest" description="Disordered" evidence="1">
    <location>
        <begin position="122"/>
        <end position="146"/>
    </location>
</feature>
<proteinExistence type="predicted"/>
<protein>
    <submittedName>
        <fullName evidence="2">Uncharacterized protein</fullName>
    </submittedName>
</protein>
<reference evidence="3" key="1">
    <citation type="submission" date="2011-07" db="EMBL/GenBank/DDBJ databases">
        <authorList>
            <consortium name="Caenorhabditis brenneri Sequencing and Analysis Consortium"/>
            <person name="Wilson R.K."/>
        </authorList>
    </citation>
    <scope>NUCLEOTIDE SEQUENCE [LARGE SCALE GENOMIC DNA]</scope>
    <source>
        <strain evidence="3">PB2801</strain>
    </source>
</reference>
<evidence type="ECO:0000256" key="1">
    <source>
        <dbReference type="SAM" id="MobiDB-lite"/>
    </source>
</evidence>
<organism evidence="3">
    <name type="scientific">Caenorhabditis brenneri</name>
    <name type="common">Nematode worm</name>
    <dbReference type="NCBI Taxonomy" id="135651"/>
    <lineage>
        <taxon>Eukaryota</taxon>
        <taxon>Metazoa</taxon>
        <taxon>Ecdysozoa</taxon>
        <taxon>Nematoda</taxon>
        <taxon>Chromadorea</taxon>
        <taxon>Rhabditida</taxon>
        <taxon>Rhabditina</taxon>
        <taxon>Rhabditomorpha</taxon>
        <taxon>Rhabditoidea</taxon>
        <taxon>Rhabditidae</taxon>
        <taxon>Peloderinae</taxon>
        <taxon>Caenorhabditis</taxon>
    </lineage>
</organism>
<dbReference type="HOGENOM" id="CLU_1779076_0_0_1"/>
<sequence>MLSVPLIYDTVDMSTVKNHQKSSEIMENLLLILLNSKLYKLIFCQKRIEKENKQLCSSTKRHASMRINVAITKKQNIVETKKEAERECGRRRDGENTDVIPSKENSWRLCLQVKEEEEVEEKSTRVISNIDDEEEIGEEKDNDGYL</sequence>
<dbReference type="InParanoid" id="G0NMP2"/>
<keyword evidence="3" id="KW-1185">Reference proteome</keyword>
<dbReference type="Proteomes" id="UP000008068">
    <property type="component" value="Unassembled WGS sequence"/>
</dbReference>
<feature type="compositionally biased region" description="Acidic residues" evidence="1">
    <location>
        <begin position="130"/>
        <end position="146"/>
    </location>
</feature>
<evidence type="ECO:0000313" key="2">
    <source>
        <dbReference type="EMBL" id="EGT34225.1"/>
    </source>
</evidence>
<accession>G0NMP2</accession>
<name>G0NMP2_CAEBE</name>